<evidence type="ECO:0000259" key="14">
    <source>
        <dbReference type="PROSITE" id="PS50112"/>
    </source>
</evidence>
<evidence type="ECO:0000313" key="18">
    <source>
        <dbReference type="Proteomes" id="UP000009047"/>
    </source>
</evidence>
<dbReference type="eggNOG" id="COG4191">
    <property type="taxonomic scope" value="Bacteria"/>
</dbReference>
<dbReference type="SUPFAM" id="SSF55874">
    <property type="entry name" value="ATPase domain of HSP90 chaperone/DNA topoisomerase II/histidine kinase"/>
    <property type="match status" value="1"/>
</dbReference>
<dbReference type="EMBL" id="CP002085">
    <property type="protein sequence ID" value="ADK84010.1"/>
    <property type="molecule type" value="Genomic_DNA"/>
</dbReference>
<comment type="subcellular location">
    <subcellularLocation>
        <location evidence="2">Membrane</location>
    </subcellularLocation>
</comment>
<feature type="domain" description="HAMP" evidence="16">
    <location>
        <begin position="297"/>
        <end position="349"/>
    </location>
</feature>
<evidence type="ECO:0000313" key="17">
    <source>
        <dbReference type="EMBL" id="ADK84010.1"/>
    </source>
</evidence>
<comment type="catalytic activity">
    <reaction evidence="1">
        <text>ATP + protein L-histidine = ADP + protein N-phospho-L-histidine.</text>
        <dbReference type="EC" id="2.7.13.3"/>
    </reaction>
</comment>
<dbReference type="InterPro" id="IPR035965">
    <property type="entry name" value="PAS-like_dom_sf"/>
</dbReference>
<dbReference type="KEGG" id="dbr:Deba_0638"/>
<dbReference type="Pfam" id="PF00072">
    <property type="entry name" value="Response_reg"/>
    <property type="match status" value="1"/>
</dbReference>
<dbReference type="InterPro" id="IPR036890">
    <property type="entry name" value="HATPase_C_sf"/>
</dbReference>
<dbReference type="PANTHER" id="PTHR43065:SF42">
    <property type="entry name" value="TWO-COMPONENT SENSOR PPRA"/>
    <property type="match status" value="1"/>
</dbReference>
<dbReference type="InterPro" id="IPR000700">
    <property type="entry name" value="PAS-assoc_C"/>
</dbReference>
<keyword evidence="5" id="KW-0808">Transferase</keyword>
<dbReference type="SMART" id="SM00448">
    <property type="entry name" value="REC"/>
    <property type="match status" value="1"/>
</dbReference>
<keyword evidence="9" id="KW-0902">Two-component regulatory system</keyword>
<evidence type="ECO:0000256" key="2">
    <source>
        <dbReference type="ARBA" id="ARBA00004370"/>
    </source>
</evidence>
<evidence type="ECO:0000256" key="5">
    <source>
        <dbReference type="ARBA" id="ARBA00022679"/>
    </source>
</evidence>
<dbReference type="AlphaFoldDB" id="E1QEM4"/>
<evidence type="ECO:0000256" key="1">
    <source>
        <dbReference type="ARBA" id="ARBA00000085"/>
    </source>
</evidence>
<keyword evidence="18" id="KW-1185">Reference proteome</keyword>
<dbReference type="GO" id="GO:0016020">
    <property type="term" value="C:membrane"/>
    <property type="evidence" value="ECO:0007669"/>
    <property type="project" value="UniProtKB-SubCell"/>
</dbReference>
<dbReference type="Pfam" id="PF02518">
    <property type="entry name" value="HATPase_c"/>
    <property type="match status" value="1"/>
</dbReference>
<dbReference type="PANTHER" id="PTHR43065">
    <property type="entry name" value="SENSOR HISTIDINE KINASE"/>
    <property type="match status" value="1"/>
</dbReference>
<dbReference type="InterPro" id="IPR000014">
    <property type="entry name" value="PAS"/>
</dbReference>
<dbReference type="SMART" id="SM00388">
    <property type="entry name" value="HisKA"/>
    <property type="match status" value="1"/>
</dbReference>
<dbReference type="SMART" id="SM00091">
    <property type="entry name" value="PAS"/>
    <property type="match status" value="1"/>
</dbReference>
<dbReference type="Pfam" id="PF00989">
    <property type="entry name" value="PAS"/>
    <property type="match status" value="1"/>
</dbReference>
<dbReference type="PROSITE" id="PS50113">
    <property type="entry name" value="PAC"/>
    <property type="match status" value="1"/>
</dbReference>
<dbReference type="RefSeq" id="WP_013257465.1">
    <property type="nucleotide sequence ID" value="NC_014365.1"/>
</dbReference>
<dbReference type="InterPro" id="IPR003594">
    <property type="entry name" value="HATPase_dom"/>
</dbReference>
<dbReference type="CDD" id="cd12912">
    <property type="entry name" value="PDC2_MCP_like"/>
    <property type="match status" value="1"/>
</dbReference>
<dbReference type="InterPro" id="IPR003660">
    <property type="entry name" value="HAMP_dom"/>
</dbReference>
<dbReference type="CDD" id="cd00082">
    <property type="entry name" value="HisKA"/>
    <property type="match status" value="1"/>
</dbReference>
<dbReference type="CDD" id="cd12914">
    <property type="entry name" value="PDC1_DGC_like"/>
    <property type="match status" value="1"/>
</dbReference>
<evidence type="ECO:0000256" key="10">
    <source>
        <dbReference type="PROSITE-ProRule" id="PRU00169"/>
    </source>
</evidence>
<dbReference type="STRING" id="644282.Deba_0638"/>
<dbReference type="PROSITE" id="PS50885">
    <property type="entry name" value="HAMP"/>
    <property type="match status" value="1"/>
</dbReference>
<dbReference type="HOGENOM" id="CLU_000445_114_21_7"/>
<dbReference type="Gene3D" id="3.40.50.2300">
    <property type="match status" value="1"/>
</dbReference>
<dbReference type="eggNOG" id="COG0745">
    <property type="taxonomic scope" value="Bacteria"/>
</dbReference>
<dbReference type="Gene3D" id="6.10.340.10">
    <property type="match status" value="1"/>
</dbReference>
<dbReference type="PRINTS" id="PR00344">
    <property type="entry name" value="BCTRLSENSOR"/>
</dbReference>
<evidence type="ECO:0000256" key="7">
    <source>
        <dbReference type="ARBA" id="ARBA00022777"/>
    </source>
</evidence>
<gene>
    <name evidence="17" type="ordered locus">Deba_0638</name>
</gene>
<dbReference type="InterPro" id="IPR001789">
    <property type="entry name" value="Sig_transdc_resp-reg_receiver"/>
</dbReference>
<sequence>MAKRLRLSHLLLLFIILIGFAPLVLMGFLGHRTTQAMRDDIAYRNLALAQSLAGQVDSLLIRARDQLLELQGNIAHGGLVSAGQIDRYLSSKLTHHPELFNMIMVLDANGLVTNLAPYHFDLLGIDWSNHAAFQQGSAERRPVWSSTFISPRTGSPTMTMSLPLDDGVLVGYLNLAKLSHIAAQIDLGPGGYAAVVDQKGTAIAHTDPTFVDEQRNLKDLSIFSEAVAGHKGVFSFEQNGRPMLGSVALAPLTGWPVVVAQPEDKAFAPVREMSNLTLGSMMIVVLLATMIGLWSIWLVQRPISWLAANAARVAGGDDNFTPPAGKFREFDDLTASFTAMARAIHSREEALRASEEHLRAIVQGSADAIVTMDIQRNITDCNRAFLEQFGFDAQEVIGQSVAMIHSSQASYQTFGAKVYPQVLRDGSWRGEWSFVRKDGEPAPMETAISTLLSPTGKVAGYVALMRDISRRLRDEAERARLEVQLRHSQKMEAIGTLAGGVAHDFNNILQALHGYVQIMTASAGLGEVDRQRLSQMDQALERASSLVRQLLTFSRKVDAELGPVDLNFEVRQSVALLERTIPKMIAIRLDLEPEPRTISANPIQLEQIILNLAANSRDSMPEGGTLTIRTRNLCLEHEKTVSDLALEPGDYMTLCVADTGHGMPPEVIQHIFEPFFTTKGIGGGTGLGLATVYGIVRGHHGAIECQSSPGLGTAITIYFPAAPPTAKAVSPSGPDNAPPPRGNETILLVDDEDSVAEVAQAILEDHGYAVLRAASGEQALELYAARGHFIDLVLLDLGMPGMGGRRALERLLALDQAAKVIIASGYAALDEKAVTIDKGALAYIQKPFRLVEMLRTIRRALDGQDRAV</sequence>
<accession>E1QEM4</accession>
<dbReference type="NCBIfam" id="TIGR00229">
    <property type="entry name" value="sensory_box"/>
    <property type="match status" value="1"/>
</dbReference>
<dbReference type="InterPro" id="IPR003661">
    <property type="entry name" value="HisK_dim/P_dom"/>
</dbReference>
<dbReference type="SMART" id="SM00387">
    <property type="entry name" value="HATPase_c"/>
    <property type="match status" value="1"/>
</dbReference>
<evidence type="ECO:0000259" key="13">
    <source>
        <dbReference type="PROSITE" id="PS50110"/>
    </source>
</evidence>
<dbReference type="Gene3D" id="3.30.450.20">
    <property type="entry name" value="PAS domain"/>
    <property type="match status" value="3"/>
</dbReference>
<dbReference type="InterPro" id="IPR001610">
    <property type="entry name" value="PAC"/>
</dbReference>
<feature type="transmembrane region" description="Helical" evidence="11">
    <location>
        <begin position="278"/>
        <end position="299"/>
    </location>
</feature>
<keyword evidence="4 10" id="KW-0597">Phosphoprotein</keyword>
<dbReference type="InterPro" id="IPR004358">
    <property type="entry name" value="Sig_transdc_His_kin-like_C"/>
</dbReference>
<dbReference type="GO" id="GO:0006355">
    <property type="term" value="P:regulation of DNA-templated transcription"/>
    <property type="evidence" value="ECO:0007669"/>
    <property type="project" value="InterPro"/>
</dbReference>
<keyword evidence="11" id="KW-0472">Membrane</keyword>
<evidence type="ECO:0000256" key="3">
    <source>
        <dbReference type="ARBA" id="ARBA00012438"/>
    </source>
</evidence>
<dbReference type="SUPFAM" id="SSF52172">
    <property type="entry name" value="CheY-like"/>
    <property type="match status" value="1"/>
</dbReference>
<keyword evidence="8" id="KW-0067">ATP-binding</keyword>
<keyword evidence="11" id="KW-1133">Transmembrane helix</keyword>
<feature type="domain" description="Response regulatory" evidence="13">
    <location>
        <begin position="745"/>
        <end position="861"/>
    </location>
</feature>
<reference evidence="17 18" key="1">
    <citation type="journal article" date="2010" name="Stand. Genomic Sci.">
        <title>Complete genome sequence of Desulfarculus baarsii type strain (2st14).</title>
        <authorList>
            <person name="Sun H."/>
            <person name="Spring S."/>
            <person name="Lapidus A."/>
            <person name="Davenport K."/>
            <person name="Del Rio T.G."/>
            <person name="Tice H."/>
            <person name="Nolan M."/>
            <person name="Copeland A."/>
            <person name="Cheng J.F."/>
            <person name="Lucas S."/>
            <person name="Tapia R."/>
            <person name="Goodwin L."/>
            <person name="Pitluck S."/>
            <person name="Ivanova N."/>
            <person name="Pagani I."/>
            <person name="Mavromatis K."/>
            <person name="Ovchinnikova G."/>
            <person name="Pati A."/>
            <person name="Chen A."/>
            <person name="Palaniappan K."/>
            <person name="Hauser L."/>
            <person name="Chang Y.J."/>
            <person name="Jeffries C.D."/>
            <person name="Detter J.C."/>
            <person name="Han C."/>
            <person name="Rohde M."/>
            <person name="Brambilla E."/>
            <person name="Goker M."/>
            <person name="Woyke T."/>
            <person name="Bristow J."/>
            <person name="Eisen J.A."/>
            <person name="Markowitz V."/>
            <person name="Hugenholtz P."/>
            <person name="Kyrpides N.C."/>
            <person name="Klenk H.P."/>
            <person name="Land M."/>
        </authorList>
    </citation>
    <scope>NUCLEOTIDE SEQUENCE [LARGE SCALE GENOMIC DNA]</scope>
    <source>
        <strain evidence="18">ATCC 33931 / DSM 2075 / LMG 7858 / VKM B-1802 / 2st14</strain>
    </source>
</reference>
<feature type="domain" description="PAS" evidence="14">
    <location>
        <begin position="354"/>
        <end position="405"/>
    </location>
</feature>
<dbReference type="GO" id="GO:0000155">
    <property type="term" value="F:phosphorelay sensor kinase activity"/>
    <property type="evidence" value="ECO:0007669"/>
    <property type="project" value="InterPro"/>
</dbReference>
<dbReference type="InterPro" id="IPR036097">
    <property type="entry name" value="HisK_dim/P_sf"/>
</dbReference>
<evidence type="ECO:0000256" key="8">
    <source>
        <dbReference type="ARBA" id="ARBA00022840"/>
    </source>
</evidence>
<evidence type="ECO:0000256" key="6">
    <source>
        <dbReference type="ARBA" id="ARBA00022741"/>
    </source>
</evidence>
<feature type="domain" description="Histidine kinase" evidence="12">
    <location>
        <begin position="500"/>
        <end position="723"/>
    </location>
</feature>
<dbReference type="SUPFAM" id="SSF47384">
    <property type="entry name" value="Homodimeric domain of signal transducing histidine kinase"/>
    <property type="match status" value="1"/>
</dbReference>
<evidence type="ECO:0000259" key="12">
    <source>
        <dbReference type="PROSITE" id="PS50109"/>
    </source>
</evidence>
<keyword evidence="7 17" id="KW-0418">Kinase</keyword>
<dbReference type="GO" id="GO:0005524">
    <property type="term" value="F:ATP binding"/>
    <property type="evidence" value="ECO:0007669"/>
    <property type="project" value="UniProtKB-KW"/>
</dbReference>
<dbReference type="InterPro" id="IPR013767">
    <property type="entry name" value="PAS_fold"/>
</dbReference>
<dbReference type="SUPFAM" id="SSF55785">
    <property type="entry name" value="PYP-like sensor domain (PAS domain)"/>
    <property type="match status" value="1"/>
</dbReference>
<evidence type="ECO:0000256" key="9">
    <source>
        <dbReference type="ARBA" id="ARBA00023012"/>
    </source>
</evidence>
<dbReference type="PROSITE" id="PS50109">
    <property type="entry name" value="HIS_KIN"/>
    <property type="match status" value="1"/>
</dbReference>
<dbReference type="CDD" id="cd00130">
    <property type="entry name" value="PAS"/>
    <property type="match status" value="1"/>
</dbReference>
<keyword evidence="6" id="KW-0547">Nucleotide-binding</keyword>
<dbReference type="PROSITE" id="PS50112">
    <property type="entry name" value="PAS"/>
    <property type="match status" value="1"/>
</dbReference>
<feature type="modified residue" description="4-aspartylphosphate" evidence="10">
    <location>
        <position position="796"/>
    </location>
</feature>
<dbReference type="Proteomes" id="UP000009047">
    <property type="component" value="Chromosome"/>
</dbReference>
<dbReference type="EC" id="2.7.13.3" evidence="3"/>
<dbReference type="InterPro" id="IPR011006">
    <property type="entry name" value="CheY-like_superfamily"/>
</dbReference>
<evidence type="ECO:0000256" key="4">
    <source>
        <dbReference type="ARBA" id="ARBA00022553"/>
    </source>
</evidence>
<dbReference type="SMART" id="SM00086">
    <property type="entry name" value="PAC"/>
    <property type="match status" value="1"/>
</dbReference>
<feature type="domain" description="PAC" evidence="15">
    <location>
        <begin position="428"/>
        <end position="480"/>
    </location>
</feature>
<dbReference type="InterPro" id="IPR005467">
    <property type="entry name" value="His_kinase_dom"/>
</dbReference>
<dbReference type="Gene3D" id="1.10.287.130">
    <property type="match status" value="1"/>
</dbReference>
<protein>
    <recommendedName>
        <fullName evidence="3">histidine kinase</fullName>
        <ecNumber evidence="3">2.7.13.3</ecNumber>
    </recommendedName>
</protein>
<keyword evidence="11" id="KW-0812">Transmembrane</keyword>
<dbReference type="Pfam" id="PF00512">
    <property type="entry name" value="HisKA"/>
    <property type="match status" value="1"/>
</dbReference>
<evidence type="ECO:0000259" key="16">
    <source>
        <dbReference type="PROSITE" id="PS50885"/>
    </source>
</evidence>
<dbReference type="Gene3D" id="3.30.565.10">
    <property type="entry name" value="Histidine kinase-like ATPase, C-terminal domain"/>
    <property type="match status" value="1"/>
</dbReference>
<proteinExistence type="predicted"/>
<name>E1QEM4_DESB2</name>
<organism evidence="17 18">
    <name type="scientific">Desulfarculus baarsii (strain ATCC 33931 / DSM 2075 / LMG 7858 / VKM B-1802 / 2st14)</name>
    <dbReference type="NCBI Taxonomy" id="644282"/>
    <lineage>
        <taxon>Bacteria</taxon>
        <taxon>Pseudomonadati</taxon>
        <taxon>Thermodesulfobacteriota</taxon>
        <taxon>Desulfarculia</taxon>
        <taxon>Desulfarculales</taxon>
        <taxon>Desulfarculaceae</taxon>
        <taxon>Desulfarculus</taxon>
    </lineage>
</organism>
<evidence type="ECO:0000256" key="11">
    <source>
        <dbReference type="SAM" id="Phobius"/>
    </source>
</evidence>
<evidence type="ECO:0000259" key="15">
    <source>
        <dbReference type="PROSITE" id="PS50113"/>
    </source>
</evidence>
<dbReference type="PROSITE" id="PS50110">
    <property type="entry name" value="RESPONSE_REGULATORY"/>
    <property type="match status" value="1"/>
</dbReference>